<organism evidence="3 4">
    <name type="scientific">Sordaria macrospora</name>
    <dbReference type="NCBI Taxonomy" id="5147"/>
    <lineage>
        <taxon>Eukaryota</taxon>
        <taxon>Fungi</taxon>
        <taxon>Dikarya</taxon>
        <taxon>Ascomycota</taxon>
        <taxon>Pezizomycotina</taxon>
        <taxon>Sordariomycetes</taxon>
        <taxon>Sordariomycetidae</taxon>
        <taxon>Sordariales</taxon>
        <taxon>Sordariaceae</taxon>
        <taxon>Sordaria</taxon>
    </lineage>
</organism>
<dbReference type="Proteomes" id="UP000433876">
    <property type="component" value="Unassembled WGS sequence"/>
</dbReference>
<dbReference type="SMART" id="SM00355">
    <property type="entry name" value="ZnF_C2H2"/>
    <property type="match status" value="2"/>
</dbReference>
<evidence type="ECO:0000259" key="2">
    <source>
        <dbReference type="SMART" id="SM00355"/>
    </source>
</evidence>
<gene>
    <name evidence="3" type="ORF">SMACR_07703</name>
</gene>
<feature type="domain" description="C2H2-type" evidence="2">
    <location>
        <begin position="231"/>
        <end position="262"/>
    </location>
</feature>
<evidence type="ECO:0000313" key="3">
    <source>
        <dbReference type="EMBL" id="KAA8634890.1"/>
    </source>
</evidence>
<sequence length="271" mass="29822">MLNNFTSNSSSSGNGIGADDHHLTLDADMSGFAPPMDSGRNITLLGQKLSHRIGQVQENAREARHMAGNSSTEHETHPSPSSAGVHRSAGHVPEVSASAWCSQEFPPLKDYNGAYELHAVWASEGETDGQTTTSEGMASHTVVDQASEPIYKPAAPHVIGKPQAAPAADFQTSSSNTRSPRYTCVACQFSSNNRRDYERHLNTNKHRTIAIINSGHIDGVTAGPDPSVRKFRCPFTECRYHREGERMFCREESLWSHMRTVHRVQIMARVR</sequence>
<dbReference type="VEuPathDB" id="FungiDB:SMAC_07703"/>
<name>A0A8S9A179_SORMA</name>
<reference evidence="3 4" key="1">
    <citation type="submission" date="2017-07" db="EMBL/GenBank/DDBJ databases">
        <title>Genome sequence of the Sordaria macrospora wild type strain R19027.</title>
        <authorList>
            <person name="Nowrousian M."/>
            <person name="Teichert I."/>
            <person name="Kueck U."/>
        </authorList>
    </citation>
    <scope>NUCLEOTIDE SEQUENCE [LARGE SCALE GENOMIC DNA]</scope>
    <source>
        <strain evidence="3 4">R19027</strain>
        <tissue evidence="3">Mycelium</tissue>
    </source>
</reference>
<feature type="domain" description="C2H2-type" evidence="2">
    <location>
        <begin position="182"/>
        <end position="206"/>
    </location>
</feature>
<dbReference type="EMBL" id="NMPR01000017">
    <property type="protein sequence ID" value="KAA8634890.1"/>
    <property type="molecule type" value="Genomic_DNA"/>
</dbReference>
<dbReference type="Gene3D" id="3.30.160.60">
    <property type="entry name" value="Classic Zinc Finger"/>
    <property type="match status" value="1"/>
</dbReference>
<feature type="region of interest" description="Disordered" evidence="1">
    <location>
        <begin position="59"/>
        <end position="90"/>
    </location>
</feature>
<dbReference type="InterPro" id="IPR013087">
    <property type="entry name" value="Znf_C2H2_type"/>
</dbReference>
<evidence type="ECO:0000313" key="4">
    <source>
        <dbReference type="Proteomes" id="UP000433876"/>
    </source>
</evidence>
<comment type="caution">
    <text evidence="3">The sequence shown here is derived from an EMBL/GenBank/DDBJ whole genome shotgun (WGS) entry which is preliminary data.</text>
</comment>
<accession>A0A8S9A179</accession>
<protein>
    <recommendedName>
        <fullName evidence="2">C2H2-type domain-containing protein</fullName>
    </recommendedName>
</protein>
<dbReference type="AlphaFoldDB" id="A0A8S9A179"/>
<evidence type="ECO:0000256" key="1">
    <source>
        <dbReference type="SAM" id="MobiDB-lite"/>
    </source>
</evidence>
<proteinExistence type="predicted"/>